<evidence type="ECO:0008006" key="2">
    <source>
        <dbReference type="Google" id="ProtNLM"/>
    </source>
</evidence>
<dbReference type="EMBL" id="BARS01001933">
    <property type="protein sequence ID" value="GAF78498.1"/>
    <property type="molecule type" value="Genomic_DNA"/>
</dbReference>
<dbReference type="SUPFAM" id="SSF63446">
    <property type="entry name" value="Type I dockerin domain"/>
    <property type="match status" value="1"/>
</dbReference>
<name>X0SBT1_9ZZZZ</name>
<dbReference type="InterPro" id="IPR036439">
    <property type="entry name" value="Dockerin_dom_sf"/>
</dbReference>
<protein>
    <recommendedName>
        <fullName evidence="2">Dockerin domain-containing protein</fullName>
    </recommendedName>
</protein>
<dbReference type="GO" id="GO:0000272">
    <property type="term" value="P:polysaccharide catabolic process"/>
    <property type="evidence" value="ECO:0007669"/>
    <property type="project" value="InterPro"/>
</dbReference>
<organism evidence="1">
    <name type="scientific">marine sediment metagenome</name>
    <dbReference type="NCBI Taxonomy" id="412755"/>
    <lineage>
        <taxon>unclassified sequences</taxon>
        <taxon>metagenomes</taxon>
        <taxon>ecological metagenomes</taxon>
    </lineage>
</organism>
<dbReference type="AlphaFoldDB" id="X0SBT1"/>
<sequence>MGAYGGTVEASKSYFGGPVCETIVAGDINGDCKVNFVDFALMALHWLEDNNP</sequence>
<proteinExistence type="predicted"/>
<reference evidence="1" key="1">
    <citation type="journal article" date="2014" name="Front. Microbiol.">
        <title>High frequency of phylogenetically diverse reductive dehalogenase-homologous genes in deep subseafloor sedimentary metagenomes.</title>
        <authorList>
            <person name="Kawai M."/>
            <person name="Futagami T."/>
            <person name="Toyoda A."/>
            <person name="Takaki Y."/>
            <person name="Nishi S."/>
            <person name="Hori S."/>
            <person name="Arai W."/>
            <person name="Tsubouchi T."/>
            <person name="Morono Y."/>
            <person name="Uchiyama I."/>
            <person name="Ito T."/>
            <person name="Fujiyama A."/>
            <person name="Inagaki F."/>
            <person name="Takami H."/>
        </authorList>
    </citation>
    <scope>NUCLEOTIDE SEQUENCE</scope>
    <source>
        <strain evidence="1">Expedition CK06-06</strain>
    </source>
</reference>
<comment type="caution">
    <text evidence="1">The sequence shown here is derived from an EMBL/GenBank/DDBJ whole genome shotgun (WGS) entry which is preliminary data.</text>
</comment>
<accession>X0SBT1</accession>
<gene>
    <name evidence="1" type="ORF">S01H1_03563</name>
</gene>
<evidence type="ECO:0000313" key="1">
    <source>
        <dbReference type="EMBL" id="GAF78498.1"/>
    </source>
</evidence>